<dbReference type="InterPro" id="IPR017981">
    <property type="entry name" value="GPCR_2-like_7TM"/>
</dbReference>
<dbReference type="OrthoDB" id="5967113at2759"/>
<dbReference type="SMART" id="SM00008">
    <property type="entry name" value="HormR"/>
    <property type="match status" value="1"/>
</dbReference>
<feature type="transmembrane region" description="Helical" evidence="11">
    <location>
        <begin position="274"/>
        <end position="295"/>
    </location>
</feature>
<dbReference type="InterPro" id="IPR001879">
    <property type="entry name" value="GPCR_2_extracellular_dom"/>
</dbReference>
<dbReference type="InterPro" id="IPR036445">
    <property type="entry name" value="GPCR_2_extracell_dom_sf"/>
</dbReference>
<dbReference type="InterPro" id="IPR000832">
    <property type="entry name" value="GPCR_2_secretin-like"/>
</dbReference>
<dbReference type="GO" id="GO:0008284">
    <property type="term" value="P:positive regulation of cell population proliferation"/>
    <property type="evidence" value="ECO:0007669"/>
    <property type="project" value="TreeGrafter"/>
</dbReference>
<feature type="transmembrane region" description="Helical" evidence="11">
    <location>
        <begin position="237"/>
        <end position="254"/>
    </location>
</feature>
<evidence type="ECO:0000259" key="13">
    <source>
        <dbReference type="PROSITE" id="PS50261"/>
    </source>
</evidence>
<keyword evidence="6" id="KW-0297">G-protein coupled receptor</keyword>
<keyword evidence="3" id="KW-1003">Cell membrane</keyword>
<dbReference type="InterPro" id="IPR003288">
    <property type="entry name" value="GPCR_2_GHRH_rcpt"/>
</dbReference>
<dbReference type="GO" id="GO:0017046">
    <property type="term" value="F:peptide hormone binding"/>
    <property type="evidence" value="ECO:0007669"/>
    <property type="project" value="TreeGrafter"/>
</dbReference>
<dbReference type="PANTHER" id="PTHR45620">
    <property type="entry name" value="PDF RECEPTOR-LIKE PROTEIN-RELATED"/>
    <property type="match status" value="1"/>
</dbReference>
<keyword evidence="10" id="KW-0807">Transducer</keyword>
<accession>A0A3L8SYW9</accession>
<evidence type="ECO:0000256" key="1">
    <source>
        <dbReference type="ARBA" id="ARBA00004651"/>
    </source>
</evidence>
<dbReference type="GO" id="GO:0016520">
    <property type="term" value="F:growth hormone-releasing hormone receptor activity"/>
    <property type="evidence" value="ECO:0007669"/>
    <property type="project" value="TreeGrafter"/>
</dbReference>
<comment type="similarity">
    <text evidence="2">Belongs to the G-protein coupled receptor 2 family.</text>
</comment>
<keyword evidence="8" id="KW-0675">Receptor</keyword>
<dbReference type="PRINTS" id="PR00249">
    <property type="entry name" value="GPCRSECRETIN"/>
</dbReference>
<evidence type="ECO:0008006" key="16">
    <source>
        <dbReference type="Google" id="ProtNLM"/>
    </source>
</evidence>
<dbReference type="Gene3D" id="1.20.1070.10">
    <property type="entry name" value="Rhodopsin 7-helix transmembrane proteins"/>
    <property type="match status" value="2"/>
</dbReference>
<dbReference type="GO" id="GO:0007189">
    <property type="term" value="P:adenylate cyclase-activating G protein-coupled receptor signaling pathway"/>
    <property type="evidence" value="ECO:0007669"/>
    <property type="project" value="TreeGrafter"/>
</dbReference>
<dbReference type="SUPFAM" id="SSF111418">
    <property type="entry name" value="Hormone receptor domain"/>
    <property type="match status" value="1"/>
</dbReference>
<dbReference type="PROSITE" id="PS00649">
    <property type="entry name" value="G_PROTEIN_RECEP_F2_1"/>
    <property type="match status" value="1"/>
</dbReference>
<dbReference type="AlphaFoldDB" id="A0A3L8SYW9"/>
<feature type="transmembrane region" description="Helical" evidence="11">
    <location>
        <begin position="143"/>
        <end position="166"/>
    </location>
</feature>
<dbReference type="Proteomes" id="UP000276834">
    <property type="component" value="Unassembled WGS sequence"/>
</dbReference>
<keyword evidence="5 11" id="KW-1133">Transmembrane helix</keyword>
<evidence type="ECO:0000256" key="5">
    <source>
        <dbReference type="ARBA" id="ARBA00022989"/>
    </source>
</evidence>
<dbReference type="PROSITE" id="PS00650">
    <property type="entry name" value="G_PROTEIN_RECEP_F2_2"/>
    <property type="match status" value="1"/>
</dbReference>
<evidence type="ECO:0000259" key="12">
    <source>
        <dbReference type="PROSITE" id="PS50227"/>
    </source>
</evidence>
<dbReference type="EMBL" id="QUSF01000003">
    <property type="protein sequence ID" value="RLW11197.1"/>
    <property type="molecule type" value="Genomic_DNA"/>
</dbReference>
<dbReference type="GO" id="GO:0019838">
    <property type="term" value="F:growth factor binding"/>
    <property type="evidence" value="ECO:0007669"/>
    <property type="project" value="TreeGrafter"/>
</dbReference>
<name>A0A3L8SYW9_CHLGU</name>
<dbReference type="Pfam" id="PF02793">
    <property type="entry name" value="HRM"/>
    <property type="match status" value="1"/>
</dbReference>
<feature type="transmembrane region" description="Helical" evidence="11">
    <location>
        <begin position="316"/>
        <end position="334"/>
    </location>
</feature>
<keyword evidence="4 11" id="KW-0812">Transmembrane</keyword>
<comment type="caution">
    <text evidence="14">The sequence shown here is derived from an EMBL/GenBank/DDBJ whole genome shotgun (WGS) entry which is preliminary data.</text>
</comment>
<organism evidence="14 15">
    <name type="scientific">Chloebia gouldiae</name>
    <name type="common">Gouldian finch</name>
    <name type="synonym">Erythrura gouldiae</name>
    <dbReference type="NCBI Taxonomy" id="44316"/>
    <lineage>
        <taxon>Eukaryota</taxon>
        <taxon>Metazoa</taxon>
        <taxon>Chordata</taxon>
        <taxon>Craniata</taxon>
        <taxon>Vertebrata</taxon>
        <taxon>Euteleostomi</taxon>
        <taxon>Archelosauria</taxon>
        <taxon>Archosauria</taxon>
        <taxon>Dinosauria</taxon>
        <taxon>Saurischia</taxon>
        <taxon>Theropoda</taxon>
        <taxon>Coelurosauria</taxon>
        <taxon>Aves</taxon>
        <taxon>Neognathae</taxon>
        <taxon>Neoaves</taxon>
        <taxon>Telluraves</taxon>
        <taxon>Australaves</taxon>
        <taxon>Passeriformes</taxon>
        <taxon>Passeroidea</taxon>
        <taxon>Passeridae</taxon>
        <taxon>Chloebia</taxon>
    </lineage>
</organism>
<dbReference type="InterPro" id="IPR050332">
    <property type="entry name" value="GPCR_2"/>
</dbReference>
<feature type="domain" description="G-protein coupled receptors family 2 profile 2" evidence="13">
    <location>
        <begin position="141"/>
        <end position="367"/>
    </location>
</feature>
<keyword evidence="7 11" id="KW-0472">Membrane</keyword>
<feature type="transmembrane region" description="Helical" evidence="11">
    <location>
        <begin position="346"/>
        <end position="366"/>
    </location>
</feature>
<keyword evidence="15" id="KW-1185">Reference proteome</keyword>
<evidence type="ECO:0000256" key="9">
    <source>
        <dbReference type="ARBA" id="ARBA00023180"/>
    </source>
</evidence>
<evidence type="ECO:0000256" key="3">
    <source>
        <dbReference type="ARBA" id="ARBA00022475"/>
    </source>
</evidence>
<dbReference type="InterPro" id="IPR017983">
    <property type="entry name" value="GPCR_2_secretin-like_CS"/>
</dbReference>
<evidence type="ECO:0000256" key="8">
    <source>
        <dbReference type="ARBA" id="ARBA00023170"/>
    </source>
</evidence>
<dbReference type="GO" id="GO:0007166">
    <property type="term" value="P:cell surface receptor signaling pathway"/>
    <property type="evidence" value="ECO:0007669"/>
    <property type="project" value="InterPro"/>
</dbReference>
<proteinExistence type="inferred from homology"/>
<dbReference type="GO" id="GO:0005886">
    <property type="term" value="C:plasma membrane"/>
    <property type="evidence" value="ECO:0007669"/>
    <property type="project" value="UniProtKB-SubCell"/>
</dbReference>
<evidence type="ECO:0000313" key="15">
    <source>
        <dbReference type="Proteomes" id="UP000276834"/>
    </source>
</evidence>
<dbReference type="PANTHER" id="PTHR45620:SF14">
    <property type="entry name" value="GROWTH HORMONE-RELEASING HORMONE RECEPTOR"/>
    <property type="match status" value="1"/>
</dbReference>
<dbReference type="PROSITE" id="PS50261">
    <property type="entry name" value="G_PROTEIN_RECEP_F2_4"/>
    <property type="match status" value="1"/>
</dbReference>
<dbReference type="GO" id="GO:0008528">
    <property type="term" value="F:G protein-coupled peptide receptor activity"/>
    <property type="evidence" value="ECO:0007669"/>
    <property type="project" value="TreeGrafter"/>
</dbReference>
<dbReference type="STRING" id="44316.ENSEGOP00005004056"/>
<evidence type="ECO:0000256" key="10">
    <source>
        <dbReference type="ARBA" id="ARBA00023224"/>
    </source>
</evidence>
<evidence type="ECO:0000256" key="6">
    <source>
        <dbReference type="ARBA" id="ARBA00023040"/>
    </source>
</evidence>
<evidence type="ECO:0000256" key="7">
    <source>
        <dbReference type="ARBA" id="ARBA00023136"/>
    </source>
</evidence>
<dbReference type="Gene3D" id="4.10.1240.10">
    <property type="entry name" value="GPCR, family 2, extracellular hormone receptor domain"/>
    <property type="match status" value="1"/>
</dbReference>
<dbReference type="SUPFAM" id="SSF81321">
    <property type="entry name" value="Family A G protein-coupled receptor-like"/>
    <property type="match status" value="1"/>
</dbReference>
<gene>
    <name evidence="14" type="ORF">DV515_00001281</name>
</gene>
<evidence type="ECO:0000313" key="14">
    <source>
        <dbReference type="EMBL" id="RLW11197.1"/>
    </source>
</evidence>
<evidence type="ECO:0000256" key="2">
    <source>
        <dbReference type="ARBA" id="ARBA00005314"/>
    </source>
</evidence>
<dbReference type="PRINTS" id="PR01352">
    <property type="entry name" value="GHRHRECEPTOR"/>
</dbReference>
<dbReference type="PROSITE" id="PS50227">
    <property type="entry name" value="G_PROTEIN_RECEP_F2_3"/>
    <property type="match status" value="1"/>
</dbReference>
<reference evidence="14 15" key="1">
    <citation type="journal article" date="2018" name="Proc. R. Soc. B">
        <title>A non-coding region near Follistatin controls head colour polymorphism in the Gouldian finch.</title>
        <authorList>
            <person name="Toomey M.B."/>
            <person name="Marques C.I."/>
            <person name="Andrade P."/>
            <person name="Araujo P.M."/>
            <person name="Sabatino S."/>
            <person name="Gazda M.A."/>
            <person name="Afonso S."/>
            <person name="Lopes R.J."/>
            <person name="Corbo J.C."/>
            <person name="Carneiro M."/>
        </authorList>
    </citation>
    <scope>NUCLEOTIDE SEQUENCE [LARGE SCALE GENOMIC DNA]</scope>
    <source>
        <strain evidence="14">Red01</strain>
        <tissue evidence="14">Muscle</tissue>
    </source>
</reference>
<sequence length="409" mass="47010">MLLQVAGNVHPECDLMAELKKKEVECLEAPQERGNATSPGCKRTWDKLLCWPEADAGEILALPCPNILFHFMKEPARALLLVFIFHLILSCLEKIKTSFSAGMIKRNCTKKGWSDPFPPYHVACPVEDEIPLVEQSYFSTIKIIYTVGYSVSITSLIIAVTVLIAFRRLRCPRNYIHVQLFFTFILKAIAIFFKDAVLFQEEGIDHCSFSTTQKSEIKWVPTENCCRKEKAEHSSMAGFPTLFTLIWILTKFYFEDTACWDINQGSPYWWLIKGPIIISVGVNFILFINIIRILLKKLDPRQINFNNSSQYRRLSRSTLLLIPLFGTHYIVFNFLPEYTSLGVRLYLELCIGSFQGFIVAVLYCFLNQEVQTEIGRRWHGKRHGLVPVWRRTRWTVPSSSGVKITTSVC</sequence>
<protein>
    <recommendedName>
        <fullName evidence="16">G-protein coupled receptors family 2 profile 2 domain-containing protein</fullName>
    </recommendedName>
</protein>
<feature type="domain" description="G-protein coupled receptors family 2 profile 1" evidence="12">
    <location>
        <begin position="25"/>
        <end position="128"/>
    </location>
</feature>
<evidence type="ECO:0000256" key="4">
    <source>
        <dbReference type="ARBA" id="ARBA00022692"/>
    </source>
</evidence>
<evidence type="ECO:0000256" key="11">
    <source>
        <dbReference type="SAM" id="Phobius"/>
    </source>
</evidence>
<dbReference type="Pfam" id="PF00002">
    <property type="entry name" value="7tm_2"/>
    <property type="match status" value="2"/>
</dbReference>
<keyword evidence="9" id="KW-0325">Glycoprotein</keyword>
<comment type="subcellular location">
    <subcellularLocation>
        <location evidence="1">Cell membrane</location>
        <topology evidence="1">Multi-pass membrane protein</topology>
    </subcellularLocation>
</comment>